<evidence type="ECO:0000313" key="2">
    <source>
        <dbReference type="Proteomes" id="UP000736335"/>
    </source>
</evidence>
<accession>A0A9P6LD22</accession>
<comment type="caution">
    <text evidence="1">The sequence shown here is derived from an EMBL/GenBank/DDBJ whole genome shotgun (WGS) entry which is preliminary data.</text>
</comment>
<dbReference type="EMBL" id="WIUZ02000001">
    <property type="protein sequence ID" value="KAF9793154.1"/>
    <property type="molecule type" value="Genomic_DNA"/>
</dbReference>
<sequence>MDVSPRDIPTSENIATVSKLEVRDEKGKAVTFGSLFENQKTMVIFIRHFFCGSCQAYISQLASITPEAFANIGVRLVVIGCGEPDVIPFYKETTGFKGDIYADSSRETFRALDFKVNLEITPKGEEKKSYLPNSRFVNVMASTWRAVTHPKNIGRQGNISQLGGDFVFGPGPQCSFAHRMQHTEDHIEIAELIQLLGLPASAVPVLSTSASGTEGK</sequence>
<dbReference type="InterPro" id="IPR036249">
    <property type="entry name" value="Thioredoxin-like_sf"/>
</dbReference>
<dbReference type="Gene3D" id="3.40.30.10">
    <property type="entry name" value="Glutaredoxin"/>
    <property type="match status" value="1"/>
</dbReference>
<dbReference type="PANTHER" id="PTHR28630">
    <property type="match status" value="1"/>
</dbReference>
<dbReference type="PANTHER" id="PTHR28630:SF3">
    <property type="entry name" value="PEROXIREDOXIN-LIKE 2C"/>
    <property type="match status" value="1"/>
</dbReference>
<evidence type="ECO:0000313" key="1">
    <source>
        <dbReference type="EMBL" id="KAF9793154.1"/>
    </source>
</evidence>
<protein>
    <submittedName>
        <fullName evidence="1">AhpC/TSA antioxidant enzyme-domain-containing protein</fullName>
    </submittedName>
</protein>
<gene>
    <name evidence="1" type="ORF">BJ322DRAFT_1033044</name>
</gene>
<organism evidence="1 2">
    <name type="scientific">Thelephora terrestris</name>
    <dbReference type="NCBI Taxonomy" id="56493"/>
    <lineage>
        <taxon>Eukaryota</taxon>
        <taxon>Fungi</taxon>
        <taxon>Dikarya</taxon>
        <taxon>Basidiomycota</taxon>
        <taxon>Agaricomycotina</taxon>
        <taxon>Agaricomycetes</taxon>
        <taxon>Thelephorales</taxon>
        <taxon>Thelephoraceae</taxon>
        <taxon>Thelephora</taxon>
    </lineage>
</organism>
<dbReference type="Pfam" id="PF13911">
    <property type="entry name" value="AhpC-TSA_2"/>
    <property type="match status" value="1"/>
</dbReference>
<dbReference type="CDD" id="cd02970">
    <property type="entry name" value="PRX_like2"/>
    <property type="match status" value="1"/>
</dbReference>
<dbReference type="OrthoDB" id="40334at2759"/>
<dbReference type="SUPFAM" id="SSF52833">
    <property type="entry name" value="Thioredoxin-like"/>
    <property type="match status" value="1"/>
</dbReference>
<keyword evidence="2" id="KW-1185">Reference proteome</keyword>
<proteinExistence type="predicted"/>
<name>A0A9P6LD22_9AGAM</name>
<reference evidence="1" key="2">
    <citation type="submission" date="2020-11" db="EMBL/GenBank/DDBJ databases">
        <authorList>
            <consortium name="DOE Joint Genome Institute"/>
            <person name="Kuo A."/>
            <person name="Miyauchi S."/>
            <person name="Kiss E."/>
            <person name="Drula E."/>
            <person name="Kohler A."/>
            <person name="Sanchez-Garcia M."/>
            <person name="Andreopoulos B."/>
            <person name="Barry K.W."/>
            <person name="Bonito G."/>
            <person name="Buee M."/>
            <person name="Carver A."/>
            <person name="Chen C."/>
            <person name="Cichocki N."/>
            <person name="Clum A."/>
            <person name="Culley D."/>
            <person name="Crous P.W."/>
            <person name="Fauchery L."/>
            <person name="Girlanda M."/>
            <person name="Hayes R."/>
            <person name="Keri Z."/>
            <person name="Labutti K."/>
            <person name="Lipzen A."/>
            <person name="Lombard V."/>
            <person name="Magnuson J."/>
            <person name="Maillard F."/>
            <person name="Morin E."/>
            <person name="Murat C."/>
            <person name="Nolan M."/>
            <person name="Ohm R."/>
            <person name="Pangilinan J."/>
            <person name="Pereira M."/>
            <person name="Perotto S."/>
            <person name="Peter M."/>
            <person name="Riley R."/>
            <person name="Sitrit Y."/>
            <person name="Stielow B."/>
            <person name="Szollosi G."/>
            <person name="Zifcakova L."/>
            <person name="Stursova M."/>
            <person name="Spatafora J.W."/>
            <person name="Tedersoo L."/>
            <person name="Vaario L.-M."/>
            <person name="Yamada A."/>
            <person name="Yan M."/>
            <person name="Wang P."/>
            <person name="Xu J."/>
            <person name="Bruns T."/>
            <person name="Baldrian P."/>
            <person name="Vilgalys R."/>
            <person name="Henrissat B."/>
            <person name="Grigoriev I.V."/>
            <person name="Hibbett D."/>
            <person name="Nagy L.G."/>
            <person name="Martin F.M."/>
        </authorList>
    </citation>
    <scope>NUCLEOTIDE SEQUENCE</scope>
    <source>
        <strain evidence="1">UH-Tt-Lm1</strain>
    </source>
</reference>
<reference evidence="1" key="1">
    <citation type="journal article" date="2020" name="Nat. Commun.">
        <title>Large-scale genome sequencing of mycorrhizal fungi provides insights into the early evolution of symbiotic traits.</title>
        <authorList>
            <person name="Miyauchi S."/>
            <person name="Kiss E."/>
            <person name="Kuo A."/>
            <person name="Drula E."/>
            <person name="Kohler A."/>
            <person name="Sanchez-Garcia M."/>
            <person name="Morin E."/>
            <person name="Andreopoulos B."/>
            <person name="Barry K.W."/>
            <person name="Bonito G."/>
            <person name="Buee M."/>
            <person name="Carver A."/>
            <person name="Chen C."/>
            <person name="Cichocki N."/>
            <person name="Clum A."/>
            <person name="Culley D."/>
            <person name="Crous P.W."/>
            <person name="Fauchery L."/>
            <person name="Girlanda M."/>
            <person name="Hayes R.D."/>
            <person name="Keri Z."/>
            <person name="LaButti K."/>
            <person name="Lipzen A."/>
            <person name="Lombard V."/>
            <person name="Magnuson J."/>
            <person name="Maillard F."/>
            <person name="Murat C."/>
            <person name="Nolan M."/>
            <person name="Ohm R.A."/>
            <person name="Pangilinan J."/>
            <person name="Pereira M.F."/>
            <person name="Perotto S."/>
            <person name="Peter M."/>
            <person name="Pfister S."/>
            <person name="Riley R."/>
            <person name="Sitrit Y."/>
            <person name="Stielow J.B."/>
            <person name="Szollosi G."/>
            <person name="Zifcakova L."/>
            <person name="Stursova M."/>
            <person name="Spatafora J.W."/>
            <person name="Tedersoo L."/>
            <person name="Vaario L.M."/>
            <person name="Yamada A."/>
            <person name="Yan M."/>
            <person name="Wang P."/>
            <person name="Xu J."/>
            <person name="Bruns T."/>
            <person name="Baldrian P."/>
            <person name="Vilgalys R."/>
            <person name="Dunand C."/>
            <person name="Henrissat B."/>
            <person name="Grigoriev I.V."/>
            <person name="Hibbett D."/>
            <person name="Nagy L.G."/>
            <person name="Martin F.M."/>
        </authorList>
    </citation>
    <scope>NUCLEOTIDE SEQUENCE</scope>
    <source>
        <strain evidence="1">UH-Tt-Lm1</strain>
    </source>
</reference>
<dbReference type="InterPro" id="IPR032801">
    <property type="entry name" value="PXL2A/B/C"/>
</dbReference>
<dbReference type="Proteomes" id="UP000736335">
    <property type="component" value="Unassembled WGS sequence"/>
</dbReference>
<dbReference type="AlphaFoldDB" id="A0A9P6LD22"/>